<keyword evidence="6" id="KW-0282">Flagellum</keyword>
<comment type="similarity">
    <text evidence="2">Belongs to the flagella basal body rod proteins family.</text>
</comment>
<dbReference type="Pfam" id="PF06429">
    <property type="entry name" value="Flg_bbr_C"/>
    <property type="match status" value="1"/>
</dbReference>
<dbReference type="PANTHER" id="PTHR30435">
    <property type="entry name" value="FLAGELLAR PROTEIN"/>
    <property type="match status" value="1"/>
</dbReference>
<evidence type="ECO:0000259" key="5">
    <source>
        <dbReference type="Pfam" id="PF06429"/>
    </source>
</evidence>
<dbReference type="Pfam" id="PF00460">
    <property type="entry name" value="Flg_bb_rod"/>
    <property type="match status" value="1"/>
</dbReference>
<dbReference type="PANTHER" id="PTHR30435:SF19">
    <property type="entry name" value="FLAGELLAR BASAL-BODY ROD PROTEIN FLGG"/>
    <property type="match status" value="1"/>
</dbReference>
<dbReference type="InterPro" id="IPR001444">
    <property type="entry name" value="Flag_bb_rod_N"/>
</dbReference>
<keyword evidence="6" id="KW-0969">Cilium</keyword>
<protein>
    <submittedName>
        <fullName evidence="6">Flagellar basal-body rod protein FlgC</fullName>
    </submittedName>
</protein>
<dbReference type="AlphaFoldDB" id="A0A238LH05"/>
<evidence type="ECO:0000313" key="7">
    <source>
        <dbReference type="Proteomes" id="UP000201613"/>
    </source>
</evidence>
<dbReference type="OrthoDB" id="9813951at2"/>
<dbReference type="Proteomes" id="UP000201613">
    <property type="component" value="Unassembled WGS sequence"/>
</dbReference>
<keyword evidence="7" id="KW-1185">Reference proteome</keyword>
<dbReference type="InterPro" id="IPR010930">
    <property type="entry name" value="Flg_bb/hook_C_dom"/>
</dbReference>
<dbReference type="GO" id="GO:0009425">
    <property type="term" value="C:bacterial-type flagellum basal body"/>
    <property type="evidence" value="ECO:0007669"/>
    <property type="project" value="UniProtKB-SubCell"/>
</dbReference>
<dbReference type="GO" id="GO:0071978">
    <property type="term" value="P:bacterial-type flagellum-dependent swarming motility"/>
    <property type="evidence" value="ECO:0007669"/>
    <property type="project" value="TreeGrafter"/>
</dbReference>
<organism evidence="6 7">
    <name type="scientific">Flavimaricola marinus</name>
    <dbReference type="NCBI Taxonomy" id="1819565"/>
    <lineage>
        <taxon>Bacteria</taxon>
        <taxon>Pseudomonadati</taxon>
        <taxon>Pseudomonadota</taxon>
        <taxon>Alphaproteobacteria</taxon>
        <taxon>Rhodobacterales</taxon>
        <taxon>Paracoccaceae</taxon>
        <taxon>Flavimaricola</taxon>
    </lineage>
</organism>
<dbReference type="EMBL" id="FXZK01000004">
    <property type="protein sequence ID" value="SMY08236.1"/>
    <property type="molecule type" value="Genomic_DNA"/>
</dbReference>
<feature type="domain" description="Flagellar basal-body/hook protein C-terminal" evidence="5">
    <location>
        <begin position="84"/>
        <end position="127"/>
    </location>
</feature>
<feature type="domain" description="Flagellar basal body rod protein N-terminal" evidence="4">
    <location>
        <begin position="8"/>
        <end position="38"/>
    </location>
</feature>
<keyword evidence="6" id="KW-0966">Cell projection</keyword>
<name>A0A238LH05_9RHOB</name>
<evidence type="ECO:0000313" key="6">
    <source>
        <dbReference type="EMBL" id="SMY08236.1"/>
    </source>
</evidence>
<proteinExistence type="inferred from homology"/>
<evidence type="ECO:0000256" key="1">
    <source>
        <dbReference type="ARBA" id="ARBA00004117"/>
    </source>
</evidence>
<reference evidence="6 7" key="1">
    <citation type="submission" date="2017-05" db="EMBL/GenBank/DDBJ databases">
        <authorList>
            <person name="Song R."/>
            <person name="Chenine A.L."/>
            <person name="Ruprecht R.M."/>
        </authorList>
    </citation>
    <scope>NUCLEOTIDE SEQUENCE [LARGE SCALE GENOMIC DNA]</scope>
    <source>
        <strain evidence="6 7">CECT 8899</strain>
    </source>
</reference>
<keyword evidence="3" id="KW-0975">Bacterial flagellum</keyword>
<dbReference type="NCBIfam" id="NF009275">
    <property type="entry name" value="PRK12632.1"/>
    <property type="match status" value="1"/>
</dbReference>
<gene>
    <name evidence="6" type="primary">flgC</name>
    <name evidence="6" type="ORF">LOM8899_02386</name>
</gene>
<comment type="subcellular location">
    <subcellularLocation>
        <location evidence="1">Bacterial flagellum basal body</location>
    </subcellularLocation>
</comment>
<evidence type="ECO:0000256" key="3">
    <source>
        <dbReference type="ARBA" id="ARBA00023143"/>
    </source>
</evidence>
<sequence>MTDFSDALNVAASGMRSQAERIRYVSENIANNDTPGYRRKTVSFEQVVERGDRTGAVTTGRVQLDRTELPQVYDPDNPLADETGYYIGSNVNLLVEIADSREANRSYEANLKMFDQVRKMSAALMDLLRK</sequence>
<dbReference type="RefSeq" id="WP_093992434.1">
    <property type="nucleotide sequence ID" value="NZ_FXZK01000004.1"/>
</dbReference>
<evidence type="ECO:0000256" key="2">
    <source>
        <dbReference type="ARBA" id="ARBA00009677"/>
    </source>
</evidence>
<evidence type="ECO:0000259" key="4">
    <source>
        <dbReference type="Pfam" id="PF00460"/>
    </source>
</evidence>
<accession>A0A238LH05</accession>